<dbReference type="Proteomes" id="UP000198853">
    <property type="component" value="Unassembled WGS sequence"/>
</dbReference>
<dbReference type="OrthoDB" id="9804217at2"/>
<dbReference type="UniPathway" id="UPA00035">
    <property type="reaction ID" value="UER00043"/>
</dbReference>
<dbReference type="Pfam" id="PF00218">
    <property type="entry name" value="IGPS"/>
    <property type="match status" value="1"/>
</dbReference>
<dbReference type="SUPFAM" id="SSF51366">
    <property type="entry name" value="Ribulose-phoshate binding barrel"/>
    <property type="match status" value="1"/>
</dbReference>
<name>A0A1G8JBL6_9BACI</name>
<evidence type="ECO:0000256" key="5">
    <source>
        <dbReference type="ARBA" id="ARBA00022605"/>
    </source>
</evidence>
<evidence type="ECO:0000313" key="12">
    <source>
        <dbReference type="Proteomes" id="UP000198853"/>
    </source>
</evidence>
<dbReference type="PROSITE" id="PS00614">
    <property type="entry name" value="IGPS"/>
    <property type="match status" value="1"/>
</dbReference>
<dbReference type="RefSeq" id="WP_090395636.1">
    <property type="nucleotide sequence ID" value="NZ_FNEN01000001.1"/>
</dbReference>
<feature type="domain" description="Indole-3-glycerol phosphate synthase" evidence="10">
    <location>
        <begin position="12"/>
        <end position="248"/>
    </location>
</feature>
<dbReference type="AlphaFoldDB" id="A0A1G8JBL6"/>
<comment type="similarity">
    <text evidence="3">Belongs to the TrpC family.</text>
</comment>
<dbReference type="EMBL" id="FNEN01000001">
    <property type="protein sequence ID" value="SDI28658.1"/>
    <property type="molecule type" value="Genomic_DNA"/>
</dbReference>
<dbReference type="NCBIfam" id="NF001377">
    <property type="entry name" value="PRK00278.2-4"/>
    <property type="match status" value="1"/>
</dbReference>
<keyword evidence="9" id="KW-0456">Lyase</keyword>
<dbReference type="PANTHER" id="PTHR22854">
    <property type="entry name" value="TRYPTOPHAN BIOSYNTHESIS PROTEIN"/>
    <property type="match status" value="1"/>
</dbReference>
<keyword evidence="7" id="KW-0822">Tryptophan biosynthesis</keyword>
<evidence type="ECO:0000256" key="2">
    <source>
        <dbReference type="ARBA" id="ARBA00004696"/>
    </source>
</evidence>
<evidence type="ECO:0000256" key="3">
    <source>
        <dbReference type="ARBA" id="ARBA00008737"/>
    </source>
</evidence>
<accession>A0A1G8JBL6</accession>
<evidence type="ECO:0000313" key="11">
    <source>
        <dbReference type="EMBL" id="SDI28658.1"/>
    </source>
</evidence>
<dbReference type="Gene3D" id="3.20.20.70">
    <property type="entry name" value="Aldolase class I"/>
    <property type="match status" value="1"/>
</dbReference>
<dbReference type="InterPro" id="IPR045186">
    <property type="entry name" value="Indole-3-glycerol_P_synth"/>
</dbReference>
<comment type="pathway">
    <text evidence="2">Amino-acid biosynthesis; L-tryptophan biosynthesis; L-tryptophan from chorismate: step 4/5.</text>
</comment>
<keyword evidence="12" id="KW-1185">Reference proteome</keyword>
<dbReference type="InterPro" id="IPR013785">
    <property type="entry name" value="Aldolase_TIM"/>
</dbReference>
<evidence type="ECO:0000256" key="6">
    <source>
        <dbReference type="ARBA" id="ARBA00022793"/>
    </source>
</evidence>
<evidence type="ECO:0000256" key="7">
    <source>
        <dbReference type="ARBA" id="ARBA00022822"/>
    </source>
</evidence>
<dbReference type="InterPro" id="IPR013798">
    <property type="entry name" value="Indole-3-glycerol_P_synth_dom"/>
</dbReference>
<dbReference type="GO" id="GO:0000162">
    <property type="term" value="P:L-tryptophan biosynthetic process"/>
    <property type="evidence" value="ECO:0007669"/>
    <property type="project" value="UniProtKB-UniPathway"/>
</dbReference>
<evidence type="ECO:0000256" key="8">
    <source>
        <dbReference type="ARBA" id="ARBA00023141"/>
    </source>
</evidence>
<dbReference type="GO" id="GO:0004425">
    <property type="term" value="F:indole-3-glycerol-phosphate synthase activity"/>
    <property type="evidence" value="ECO:0007669"/>
    <property type="project" value="UniProtKB-EC"/>
</dbReference>
<dbReference type="GO" id="GO:0004640">
    <property type="term" value="F:phosphoribosylanthranilate isomerase activity"/>
    <property type="evidence" value="ECO:0007669"/>
    <property type="project" value="TreeGrafter"/>
</dbReference>
<dbReference type="EC" id="4.1.1.48" evidence="4"/>
<dbReference type="PANTHER" id="PTHR22854:SF2">
    <property type="entry name" value="INDOLE-3-GLYCEROL-PHOSPHATE SYNTHASE"/>
    <property type="match status" value="1"/>
</dbReference>
<evidence type="ECO:0000256" key="9">
    <source>
        <dbReference type="ARBA" id="ARBA00023239"/>
    </source>
</evidence>
<keyword evidence="5" id="KW-0028">Amino-acid biosynthesis</keyword>
<dbReference type="InterPro" id="IPR001468">
    <property type="entry name" value="Indole-3-GlycerolPSynthase_CS"/>
</dbReference>
<dbReference type="FunFam" id="3.20.20.70:FF:000024">
    <property type="entry name" value="Indole-3-glycerol phosphate synthase"/>
    <property type="match status" value="1"/>
</dbReference>
<dbReference type="InterPro" id="IPR011060">
    <property type="entry name" value="RibuloseP-bd_barrel"/>
</dbReference>
<dbReference type="CDD" id="cd00331">
    <property type="entry name" value="IGPS"/>
    <property type="match status" value="1"/>
</dbReference>
<evidence type="ECO:0000256" key="4">
    <source>
        <dbReference type="ARBA" id="ARBA00012362"/>
    </source>
</evidence>
<evidence type="ECO:0000256" key="1">
    <source>
        <dbReference type="ARBA" id="ARBA00001633"/>
    </source>
</evidence>
<gene>
    <name evidence="11" type="ORF">SAMN04488123_101148</name>
</gene>
<evidence type="ECO:0000259" key="10">
    <source>
        <dbReference type="Pfam" id="PF00218"/>
    </source>
</evidence>
<reference evidence="11 12" key="1">
    <citation type="submission" date="2016-10" db="EMBL/GenBank/DDBJ databases">
        <authorList>
            <person name="de Groot N.N."/>
        </authorList>
    </citation>
    <scope>NUCLEOTIDE SEQUENCE [LARGE SCALE GENOMIC DNA]</scope>
    <source>
        <strain evidence="11 12">DSM 21771</strain>
    </source>
</reference>
<keyword evidence="6" id="KW-0210">Decarboxylase</keyword>
<comment type="catalytic activity">
    <reaction evidence="1">
        <text>1-(2-carboxyphenylamino)-1-deoxy-D-ribulose 5-phosphate + H(+) = (1S,2R)-1-C-(indol-3-yl)glycerol 3-phosphate + CO2 + H2O</text>
        <dbReference type="Rhea" id="RHEA:23476"/>
        <dbReference type="ChEBI" id="CHEBI:15377"/>
        <dbReference type="ChEBI" id="CHEBI:15378"/>
        <dbReference type="ChEBI" id="CHEBI:16526"/>
        <dbReference type="ChEBI" id="CHEBI:58613"/>
        <dbReference type="ChEBI" id="CHEBI:58866"/>
        <dbReference type="EC" id="4.1.1.48"/>
    </reaction>
</comment>
<organism evidence="11 12">
    <name type="scientific">Natribacillus halophilus</name>
    <dbReference type="NCBI Taxonomy" id="549003"/>
    <lineage>
        <taxon>Bacteria</taxon>
        <taxon>Bacillati</taxon>
        <taxon>Bacillota</taxon>
        <taxon>Bacilli</taxon>
        <taxon>Bacillales</taxon>
        <taxon>Bacillaceae</taxon>
        <taxon>Natribacillus</taxon>
    </lineage>
</organism>
<keyword evidence="8" id="KW-0057">Aromatic amino acid biosynthesis</keyword>
<protein>
    <recommendedName>
        <fullName evidence="4">indole-3-glycerol-phosphate synthase</fullName>
        <ecNumber evidence="4">4.1.1.48</ecNumber>
    </recommendedName>
</protein>
<sequence length="254" mass="27673">MLREIVDRKQEDLKFFRLPRREEMEHHSLEKALAFAANHDGIGLIAEVKRASPSKGPLAENLDVVARAKAYEAGGADAISVLTDGPYFQGSITDLINVKQAVNVPVLRKDFIIDDRQIEESARIGADAVLLIASILDPDHLKDMAKMAHALGLETLVEVHTEEETNALLEVYEPPLVGINNRDLQTFATDINQTVTISETIPTQSLIVSESGIHSADDVGVIARAGAKAMLIGERLVADEDPETTIPDLKKGAR</sequence>
<proteinExistence type="inferred from homology"/>